<evidence type="ECO:0000256" key="1">
    <source>
        <dbReference type="SAM" id="MobiDB-lite"/>
    </source>
</evidence>
<comment type="caution">
    <text evidence="2">The sequence shown here is derived from an EMBL/GenBank/DDBJ whole genome shotgun (WGS) entry which is preliminary data.</text>
</comment>
<sequence>MDSKASKTSKKAAKKALTNNIQYGYQGFREKAAKKAAKSELIKTIQMASETSKKAAKKAAKKAEKSQLTNIQEAPKPVLTMGEMETEGARYCKDCGMRLKTEAKKDTNHFKHCVARKVGGGKKVSWYKWGK</sequence>
<name>A0ABD3DG83_9LAMI</name>
<feature type="region of interest" description="Disordered" evidence="1">
    <location>
        <begin position="56"/>
        <end position="76"/>
    </location>
</feature>
<dbReference type="Proteomes" id="UP001632038">
    <property type="component" value="Unassembled WGS sequence"/>
</dbReference>
<keyword evidence="3" id="KW-1185">Reference proteome</keyword>
<dbReference type="EMBL" id="JAVIJP010000017">
    <property type="protein sequence ID" value="KAL3641228.1"/>
    <property type="molecule type" value="Genomic_DNA"/>
</dbReference>
<organism evidence="2 3">
    <name type="scientific">Castilleja foliolosa</name>
    <dbReference type="NCBI Taxonomy" id="1961234"/>
    <lineage>
        <taxon>Eukaryota</taxon>
        <taxon>Viridiplantae</taxon>
        <taxon>Streptophyta</taxon>
        <taxon>Embryophyta</taxon>
        <taxon>Tracheophyta</taxon>
        <taxon>Spermatophyta</taxon>
        <taxon>Magnoliopsida</taxon>
        <taxon>eudicotyledons</taxon>
        <taxon>Gunneridae</taxon>
        <taxon>Pentapetalae</taxon>
        <taxon>asterids</taxon>
        <taxon>lamiids</taxon>
        <taxon>Lamiales</taxon>
        <taxon>Orobanchaceae</taxon>
        <taxon>Pedicularideae</taxon>
        <taxon>Castillejinae</taxon>
        <taxon>Castilleja</taxon>
    </lineage>
</organism>
<evidence type="ECO:0000313" key="3">
    <source>
        <dbReference type="Proteomes" id="UP001632038"/>
    </source>
</evidence>
<reference evidence="3" key="1">
    <citation type="journal article" date="2024" name="IScience">
        <title>Strigolactones Initiate the Formation of Haustorium-like Structures in Castilleja.</title>
        <authorList>
            <person name="Buerger M."/>
            <person name="Peterson D."/>
            <person name="Chory J."/>
        </authorList>
    </citation>
    <scope>NUCLEOTIDE SEQUENCE [LARGE SCALE GENOMIC DNA]</scope>
</reference>
<dbReference type="AlphaFoldDB" id="A0ABD3DG83"/>
<accession>A0ABD3DG83</accession>
<gene>
    <name evidence="2" type="ORF">CASFOL_016196</name>
</gene>
<proteinExistence type="predicted"/>
<evidence type="ECO:0000313" key="2">
    <source>
        <dbReference type="EMBL" id="KAL3641228.1"/>
    </source>
</evidence>
<protein>
    <submittedName>
        <fullName evidence="2">Uncharacterized protein</fullName>
    </submittedName>
</protein>